<proteinExistence type="predicted"/>
<dbReference type="SUPFAM" id="SSF55961">
    <property type="entry name" value="Bet v1-like"/>
    <property type="match status" value="1"/>
</dbReference>
<sequence length="250" mass="27574">MSGARDGGKPFEIPREFEVGVAPQQVWDAVTKGSGGWLWPMEYEPKEGGEGPFRSVLTVWDPPRRLTVRSDDPAALPPGQPLNQIDWAIEPRDGGGRSRVRYVHSGVFTENWDDLYDGADKHTDFYLHTLRQYVTHFAGRPIAFATLDGPGSSANREALTAVGRTLGLPVDATEGARVRVQGPAGHALDAVLDYRDAYFLGLRTEDALYRFFGRGHWGAPVGISVHDFAPDADAARNEVEWGDWLARIFA</sequence>
<organism evidence="1 2">
    <name type="scientific">Streptomyces endophyticus</name>
    <dbReference type="NCBI Taxonomy" id="714166"/>
    <lineage>
        <taxon>Bacteria</taxon>
        <taxon>Bacillati</taxon>
        <taxon>Actinomycetota</taxon>
        <taxon>Actinomycetes</taxon>
        <taxon>Kitasatosporales</taxon>
        <taxon>Streptomycetaceae</taxon>
        <taxon>Streptomyces</taxon>
    </lineage>
</organism>
<dbReference type="Gene3D" id="3.30.530.20">
    <property type="match status" value="1"/>
</dbReference>
<accession>A0ABU6FCX3</accession>
<dbReference type="InterPro" id="IPR023393">
    <property type="entry name" value="START-like_dom_sf"/>
</dbReference>
<dbReference type="RefSeq" id="WP_326020269.1">
    <property type="nucleotide sequence ID" value="NZ_JAOZYC010000144.1"/>
</dbReference>
<reference evidence="1 2" key="1">
    <citation type="submission" date="2022-10" db="EMBL/GenBank/DDBJ databases">
        <authorList>
            <person name="Xie J."/>
            <person name="Shen N."/>
        </authorList>
    </citation>
    <scope>NUCLEOTIDE SEQUENCE [LARGE SCALE GENOMIC DNA]</scope>
    <source>
        <strain evidence="1 2">YIM65594</strain>
    </source>
</reference>
<dbReference type="EMBL" id="JAOZYC010000144">
    <property type="protein sequence ID" value="MEB8341220.1"/>
    <property type="molecule type" value="Genomic_DNA"/>
</dbReference>
<protein>
    <submittedName>
        <fullName evidence="1">SRPBCC domain-containing protein</fullName>
    </submittedName>
</protein>
<comment type="caution">
    <text evidence="1">The sequence shown here is derived from an EMBL/GenBank/DDBJ whole genome shotgun (WGS) entry which is preliminary data.</text>
</comment>
<evidence type="ECO:0000313" key="1">
    <source>
        <dbReference type="EMBL" id="MEB8341220.1"/>
    </source>
</evidence>
<dbReference type="Proteomes" id="UP001354931">
    <property type="component" value="Unassembled WGS sequence"/>
</dbReference>
<gene>
    <name evidence="1" type="ORF">OKJ99_27325</name>
</gene>
<evidence type="ECO:0000313" key="2">
    <source>
        <dbReference type="Proteomes" id="UP001354931"/>
    </source>
</evidence>
<keyword evidence="2" id="KW-1185">Reference proteome</keyword>
<name>A0ABU6FCX3_9ACTN</name>